<feature type="domain" description="Major facilitator superfamily (MFS) profile" evidence="7">
    <location>
        <begin position="71"/>
        <end position="494"/>
    </location>
</feature>
<evidence type="ECO:0000313" key="8">
    <source>
        <dbReference type="EMBL" id="KEQ64768.1"/>
    </source>
</evidence>
<dbReference type="PANTHER" id="PTHR43791:SF60">
    <property type="entry name" value="TRANSPORTER, PUTATIVE (AFU_ORTHOLOGUE AFUA_1G17160)-RELATED"/>
    <property type="match status" value="1"/>
</dbReference>
<dbReference type="SUPFAM" id="SSF103473">
    <property type="entry name" value="MFS general substrate transporter"/>
    <property type="match status" value="1"/>
</dbReference>
<evidence type="ECO:0000256" key="4">
    <source>
        <dbReference type="ARBA" id="ARBA00022989"/>
    </source>
</evidence>
<evidence type="ECO:0000256" key="6">
    <source>
        <dbReference type="SAM" id="Phobius"/>
    </source>
</evidence>
<dbReference type="InterPro" id="IPR036259">
    <property type="entry name" value="MFS_trans_sf"/>
</dbReference>
<gene>
    <name evidence="8" type="ORF">M437DRAFT_73692</name>
</gene>
<organism evidence="8 9">
    <name type="scientific">Aureobasidium melanogenum (strain CBS 110374)</name>
    <name type="common">Aureobasidium pullulans var. melanogenum</name>
    <dbReference type="NCBI Taxonomy" id="1043003"/>
    <lineage>
        <taxon>Eukaryota</taxon>
        <taxon>Fungi</taxon>
        <taxon>Dikarya</taxon>
        <taxon>Ascomycota</taxon>
        <taxon>Pezizomycotina</taxon>
        <taxon>Dothideomycetes</taxon>
        <taxon>Dothideomycetidae</taxon>
        <taxon>Dothideales</taxon>
        <taxon>Saccotheciaceae</taxon>
        <taxon>Aureobasidium</taxon>
    </lineage>
</organism>
<name>A0A074VWD7_AURM1</name>
<dbReference type="GO" id="GO:0022857">
    <property type="term" value="F:transmembrane transporter activity"/>
    <property type="evidence" value="ECO:0007669"/>
    <property type="project" value="InterPro"/>
</dbReference>
<dbReference type="AlphaFoldDB" id="A0A074VWD7"/>
<feature type="transmembrane region" description="Helical" evidence="6">
    <location>
        <begin position="230"/>
        <end position="252"/>
    </location>
</feature>
<feature type="transmembrane region" description="Helical" evidence="6">
    <location>
        <begin position="401"/>
        <end position="425"/>
    </location>
</feature>
<proteinExistence type="predicted"/>
<keyword evidence="4 6" id="KW-1133">Transmembrane helix</keyword>
<dbReference type="Pfam" id="PF07690">
    <property type="entry name" value="MFS_1"/>
    <property type="match status" value="1"/>
</dbReference>
<dbReference type="HOGENOM" id="CLU_001265_2_0_1"/>
<dbReference type="InterPro" id="IPR011701">
    <property type="entry name" value="MFS"/>
</dbReference>
<dbReference type="FunFam" id="1.20.1250.20:FF:000106">
    <property type="entry name" value="MFS transporter, putative"/>
    <property type="match status" value="1"/>
</dbReference>
<feature type="transmembrane region" description="Helical" evidence="6">
    <location>
        <begin position="137"/>
        <end position="156"/>
    </location>
</feature>
<evidence type="ECO:0000256" key="3">
    <source>
        <dbReference type="ARBA" id="ARBA00022692"/>
    </source>
</evidence>
<dbReference type="Gene3D" id="1.20.1250.20">
    <property type="entry name" value="MFS general substrate transporter like domains"/>
    <property type="match status" value="1"/>
</dbReference>
<feature type="transmembrane region" description="Helical" evidence="6">
    <location>
        <begin position="195"/>
        <end position="218"/>
    </location>
</feature>
<dbReference type="RefSeq" id="XP_040881791.1">
    <property type="nucleotide sequence ID" value="XM_041026083.1"/>
</dbReference>
<feature type="transmembrane region" description="Helical" evidence="6">
    <location>
        <begin position="469"/>
        <end position="490"/>
    </location>
</feature>
<dbReference type="InterPro" id="IPR020846">
    <property type="entry name" value="MFS_dom"/>
</dbReference>
<reference evidence="8 9" key="1">
    <citation type="journal article" date="2014" name="BMC Genomics">
        <title>Genome sequencing of four Aureobasidium pullulans varieties: biotechnological potential, stress tolerance, and description of new species.</title>
        <authorList>
            <person name="Gostin Ar C."/>
            <person name="Ohm R.A."/>
            <person name="Kogej T."/>
            <person name="Sonjak S."/>
            <person name="Turk M."/>
            <person name="Zajc J."/>
            <person name="Zalar P."/>
            <person name="Grube M."/>
            <person name="Sun H."/>
            <person name="Han J."/>
            <person name="Sharma A."/>
            <person name="Chiniquy J."/>
            <person name="Ngan C.Y."/>
            <person name="Lipzen A."/>
            <person name="Barry K."/>
            <person name="Grigoriev I.V."/>
            <person name="Gunde-Cimerman N."/>
        </authorList>
    </citation>
    <scope>NUCLEOTIDE SEQUENCE [LARGE SCALE GENOMIC DNA]</scope>
    <source>
        <strain evidence="8 9">CBS 110374</strain>
    </source>
</reference>
<evidence type="ECO:0000256" key="2">
    <source>
        <dbReference type="ARBA" id="ARBA00022448"/>
    </source>
</evidence>
<evidence type="ECO:0000313" key="9">
    <source>
        <dbReference type="Proteomes" id="UP000030672"/>
    </source>
</evidence>
<keyword evidence="9" id="KW-1185">Reference proteome</keyword>
<dbReference type="PANTHER" id="PTHR43791">
    <property type="entry name" value="PERMEASE-RELATED"/>
    <property type="match status" value="1"/>
</dbReference>
<keyword evidence="3 6" id="KW-0812">Transmembrane</keyword>
<dbReference type="PROSITE" id="PS50850">
    <property type="entry name" value="MFS"/>
    <property type="match status" value="1"/>
</dbReference>
<keyword evidence="2" id="KW-0813">Transport</keyword>
<evidence type="ECO:0000256" key="1">
    <source>
        <dbReference type="ARBA" id="ARBA00004141"/>
    </source>
</evidence>
<evidence type="ECO:0000259" key="7">
    <source>
        <dbReference type="PROSITE" id="PS50850"/>
    </source>
</evidence>
<accession>A0A074VWD7</accession>
<feature type="transmembrane region" description="Helical" evidence="6">
    <location>
        <begin position="437"/>
        <end position="457"/>
    </location>
</feature>
<protein>
    <submittedName>
        <fullName evidence="8">MFS general substrate transporter</fullName>
    </submittedName>
</protein>
<feature type="transmembrane region" description="Helical" evidence="6">
    <location>
        <begin position="168"/>
        <end position="188"/>
    </location>
</feature>
<keyword evidence="5 6" id="KW-0472">Membrane</keyword>
<comment type="subcellular location">
    <subcellularLocation>
        <location evidence="1">Membrane</location>
        <topology evidence="1">Multi-pass membrane protein</topology>
    </subcellularLocation>
</comment>
<evidence type="ECO:0000256" key="5">
    <source>
        <dbReference type="ARBA" id="ARBA00023136"/>
    </source>
</evidence>
<feature type="transmembrane region" description="Helical" evidence="6">
    <location>
        <begin position="375"/>
        <end position="395"/>
    </location>
</feature>
<dbReference type="EMBL" id="KL584828">
    <property type="protein sequence ID" value="KEQ64768.1"/>
    <property type="molecule type" value="Genomic_DNA"/>
</dbReference>
<dbReference type="Proteomes" id="UP000030672">
    <property type="component" value="Unassembled WGS sequence"/>
</dbReference>
<dbReference type="GeneID" id="63919456"/>
<sequence>MPPFLVHGHKDHQYTTDALSLQISRGSTLVGHRPEITDLHANFEGREFYDPHATWTSEEESRVKSKTDRRLLAWLSLMFFAAQLDSTNIQNALADNFLHDLGFTMTEYGNGTMIHRICYLVGGLPGQMIAMRYGYQYLFPGLMCAWGVVAWTQAWMQSEAGFYVTRGIIGLLEGAFSPLTVMCLSNFYTNTELGFRVAILSSGINIAKALSSLLAAGLLTMRGVAGKPGWFWLILINGLLIFMIGLVSLFYLPSGPTRTQTVLWRKPWFSEREQMIMINRLLRDDASKGRTDTKAHTSMRDIWNTIRDPGLVGFWFCASVIYIPKSPVSQYLVLNLRQLGFSRFESTVLTIPSDVLRVITVLALTRSSGHFKEKAFHCTIPTCIEIPLFATLLLLPSHGYAWARFAVLTLIIGAPNSHPIMVSWISCNSFDPKKRGIAIALFGTIHEIGSVAAAQIYREKDKPYYYTGNKVLISICAASVVVILLHREVLRHLNRKKRKAWEEMSEIEQRDYDRVQGHNVGNKSLTFAFSY</sequence>
<dbReference type="GO" id="GO:0016020">
    <property type="term" value="C:membrane"/>
    <property type="evidence" value="ECO:0007669"/>
    <property type="project" value="UniProtKB-SubCell"/>
</dbReference>